<evidence type="ECO:0000313" key="10">
    <source>
        <dbReference type="EMBL" id="MBX7291697.1"/>
    </source>
</evidence>
<dbReference type="PROSITE" id="PS50928">
    <property type="entry name" value="ABC_TM1"/>
    <property type="match status" value="1"/>
</dbReference>
<evidence type="ECO:0000256" key="7">
    <source>
        <dbReference type="ARBA" id="ARBA00035652"/>
    </source>
</evidence>
<dbReference type="Proteomes" id="UP000775179">
    <property type="component" value="Unassembled WGS sequence"/>
</dbReference>
<dbReference type="PANTHER" id="PTHR30177">
    <property type="entry name" value="GLYCINE BETAINE/L-PROLINE TRANSPORT SYSTEM PERMEASE PROTEIN PROW"/>
    <property type="match status" value="1"/>
</dbReference>
<dbReference type="CDD" id="cd06261">
    <property type="entry name" value="TM_PBP2"/>
    <property type="match status" value="1"/>
</dbReference>
<dbReference type="InterPro" id="IPR035906">
    <property type="entry name" value="MetI-like_sf"/>
</dbReference>
<feature type="transmembrane region" description="Helical" evidence="8">
    <location>
        <begin position="181"/>
        <end position="201"/>
    </location>
</feature>
<dbReference type="SUPFAM" id="SSF53850">
    <property type="entry name" value="Periplasmic binding protein-like II"/>
    <property type="match status" value="1"/>
</dbReference>
<evidence type="ECO:0000256" key="6">
    <source>
        <dbReference type="ARBA" id="ARBA00035642"/>
    </source>
</evidence>
<dbReference type="InterPro" id="IPR000515">
    <property type="entry name" value="MetI-like"/>
</dbReference>
<evidence type="ECO:0000256" key="8">
    <source>
        <dbReference type="RuleBase" id="RU363032"/>
    </source>
</evidence>
<dbReference type="GeneID" id="66300674"/>
<evidence type="ECO:0000259" key="9">
    <source>
        <dbReference type="PROSITE" id="PS50928"/>
    </source>
</evidence>
<dbReference type="EMBL" id="JAIFTX010000033">
    <property type="protein sequence ID" value="MBX7291697.1"/>
    <property type="molecule type" value="Genomic_DNA"/>
</dbReference>
<dbReference type="GO" id="GO:0005886">
    <property type="term" value="C:plasma membrane"/>
    <property type="evidence" value="ECO:0007669"/>
    <property type="project" value="UniProtKB-SubCell"/>
</dbReference>
<comment type="caution">
    <text evidence="10">The sequence shown here is derived from an EMBL/GenBank/DDBJ whole genome shotgun (WGS) entry which is preliminary data.</text>
</comment>
<dbReference type="Gene3D" id="1.10.3720.10">
    <property type="entry name" value="MetI-like"/>
    <property type="match status" value="1"/>
</dbReference>
<evidence type="ECO:0000256" key="3">
    <source>
        <dbReference type="ARBA" id="ARBA00022692"/>
    </source>
</evidence>
<keyword evidence="3 8" id="KW-0812">Transmembrane</keyword>
<feature type="transmembrane region" description="Helical" evidence="8">
    <location>
        <begin position="226"/>
        <end position="247"/>
    </location>
</feature>
<gene>
    <name evidence="10" type="ORF">K4H94_11875</name>
</gene>
<evidence type="ECO:0000256" key="5">
    <source>
        <dbReference type="ARBA" id="ARBA00023136"/>
    </source>
</evidence>
<name>A0ABD4RK03_9CLOT</name>
<evidence type="ECO:0000256" key="4">
    <source>
        <dbReference type="ARBA" id="ARBA00022989"/>
    </source>
</evidence>
<keyword evidence="4 8" id="KW-1133">Transmembrane helix</keyword>
<dbReference type="RefSeq" id="WP_021874569.1">
    <property type="nucleotide sequence ID" value="NZ_CP018624.1"/>
</dbReference>
<comment type="similarity">
    <text evidence="7">In the N-terminal section; belongs to the binding-protein-dependent transport system permease family.</text>
</comment>
<feature type="domain" description="ABC transmembrane type-1" evidence="9">
    <location>
        <begin position="22"/>
        <end position="201"/>
    </location>
</feature>
<dbReference type="Gene3D" id="3.40.190.120">
    <property type="entry name" value="Osmoprotection protein (prox), domain 2"/>
    <property type="match status" value="1"/>
</dbReference>
<dbReference type="Pfam" id="PF00528">
    <property type="entry name" value="BPD_transp_1"/>
    <property type="match status" value="1"/>
</dbReference>
<protein>
    <submittedName>
        <fullName evidence="10">ABC transporter permease/substrate-binding protein</fullName>
    </submittedName>
</protein>
<sequence length="519" mass="57786">MNIIFEVFNLYKERFDFFLELLVQHIVLSFIAILIITVIGMAIGIYITRNKKLADFVLGTVNFLYTIPSIALFGFLVAISGIGNVTALIALVIYGLMPIIKNTYSGINEVDSQIVESAIAMGSTKSQLLWKVQIPLALPVIITGFRTMVVMTIALGGIASFIGAGGLGVAIWRGITTNNPAMTIAGSLLVALLSVLSDFFIGKLDIKVSNRVNGIRDNNKFSKKKLLIGSSILVFICLTIGILGFTAKKGKVVVACKPQTEGYILGEMICQLIEGNTDITVERKFGIGGGTSNIHPAMINGEIDIYPEYTGTARLFVLKKSIIEDKDELYEAVRDDYMKEYNINWLGTYGFNNTFTLALKKDLAEEFGINSFSDLAKVSDKLSIGCEYDFYEREDGYKGLEKVYGFKFKDKKDIDIGLKYEAINNDKVDVINAFSTDALLKEYDLKIVEDDRAFFPSYYGATLIRQEALDMYPELEGILRKLDNQISNEEMIDLNYEVDKEGKEPKDVAREFLKKKGLL</sequence>
<evidence type="ECO:0000256" key="2">
    <source>
        <dbReference type="ARBA" id="ARBA00022448"/>
    </source>
</evidence>
<dbReference type="Gene3D" id="3.40.190.10">
    <property type="entry name" value="Periplasmic binding protein-like II"/>
    <property type="match status" value="1"/>
</dbReference>
<dbReference type="Pfam" id="PF04069">
    <property type="entry name" value="OpuAC"/>
    <property type="match status" value="1"/>
</dbReference>
<dbReference type="InterPro" id="IPR051204">
    <property type="entry name" value="ABC_transp_perm/SBD"/>
</dbReference>
<proteinExistence type="inferred from homology"/>
<keyword evidence="2 8" id="KW-0813">Transport</keyword>
<dbReference type="InterPro" id="IPR007210">
    <property type="entry name" value="ABC_Gly_betaine_transp_sub-bd"/>
</dbReference>
<keyword evidence="5 8" id="KW-0472">Membrane</keyword>
<dbReference type="PANTHER" id="PTHR30177:SF4">
    <property type="entry name" value="OSMOPROTECTANT IMPORT PERMEASE PROTEIN OSMW"/>
    <property type="match status" value="1"/>
</dbReference>
<organism evidence="10 11">
    <name type="scientific">Clostridium chauvoei</name>
    <dbReference type="NCBI Taxonomy" id="46867"/>
    <lineage>
        <taxon>Bacteria</taxon>
        <taxon>Bacillati</taxon>
        <taxon>Bacillota</taxon>
        <taxon>Clostridia</taxon>
        <taxon>Eubacteriales</taxon>
        <taxon>Clostridiaceae</taxon>
        <taxon>Clostridium</taxon>
    </lineage>
</organism>
<evidence type="ECO:0000256" key="1">
    <source>
        <dbReference type="ARBA" id="ARBA00004141"/>
    </source>
</evidence>
<evidence type="ECO:0000313" key="11">
    <source>
        <dbReference type="Proteomes" id="UP000775179"/>
    </source>
</evidence>
<comment type="similarity">
    <text evidence="6">In the C-terminal section; belongs to the OsmX family.</text>
</comment>
<reference evidence="10 11" key="1">
    <citation type="submission" date="2021-08" db="EMBL/GenBank/DDBJ databases">
        <title>Genome sequence analysis of Clostridium chauvoei strains of European origin and evaluation of typing options for outbreak investigations.</title>
        <authorList>
            <person name="Abdel-Glil M."/>
            <person name="Thomas P."/>
            <person name="Seyboldt C."/>
        </authorList>
    </citation>
    <scope>NUCLEOTIDE SEQUENCE [LARGE SCALE GENOMIC DNA]</scope>
    <source>
        <strain evidence="10 11">S0260-09</strain>
    </source>
</reference>
<comment type="subcellular location">
    <subcellularLocation>
        <location evidence="8">Cell membrane</location>
        <topology evidence="8">Multi-pass membrane protein</topology>
    </subcellularLocation>
    <subcellularLocation>
        <location evidence="1">Membrane</location>
        <topology evidence="1">Multi-pass membrane protein</topology>
    </subcellularLocation>
</comment>
<dbReference type="AlphaFoldDB" id="A0ABD4RK03"/>
<comment type="similarity">
    <text evidence="8">Belongs to the binding-protein-dependent transport system permease family.</text>
</comment>
<feature type="transmembrane region" description="Helical" evidence="8">
    <location>
        <begin position="21"/>
        <end position="47"/>
    </location>
</feature>
<feature type="transmembrane region" description="Helical" evidence="8">
    <location>
        <begin position="67"/>
        <end position="96"/>
    </location>
</feature>
<accession>A0ABD4RK03</accession>
<feature type="transmembrane region" description="Helical" evidence="8">
    <location>
        <begin position="149"/>
        <end position="175"/>
    </location>
</feature>
<dbReference type="SUPFAM" id="SSF161098">
    <property type="entry name" value="MetI-like"/>
    <property type="match status" value="1"/>
</dbReference>
<dbReference type="FunFam" id="1.10.3720.10:FF:000001">
    <property type="entry name" value="Glycine betaine ABC transporter, permease"/>
    <property type="match status" value="1"/>
</dbReference>